<sequence>MVGRAAAAGARPGVARSALGSEVMTYAAPLATVPVAATAMATTTAGTPRSAKCLRAKRLIDHPNECARTLVTHNPAGPGQTPRLIPNPTACRPHS</sequence>
<protein>
    <recommendedName>
        <fullName evidence="4">Secreted protein</fullName>
    </recommendedName>
</protein>
<keyword evidence="3" id="KW-1185">Reference proteome</keyword>
<feature type="region of interest" description="Disordered" evidence="1">
    <location>
        <begin position="72"/>
        <end position="95"/>
    </location>
</feature>
<evidence type="ECO:0008006" key="4">
    <source>
        <dbReference type="Google" id="ProtNLM"/>
    </source>
</evidence>
<name>A0ABP8R0H5_9ACTN</name>
<dbReference type="EMBL" id="BAABHF010000049">
    <property type="protein sequence ID" value="GAA4514953.1"/>
    <property type="molecule type" value="Genomic_DNA"/>
</dbReference>
<evidence type="ECO:0000256" key="1">
    <source>
        <dbReference type="SAM" id="MobiDB-lite"/>
    </source>
</evidence>
<comment type="caution">
    <text evidence="2">The sequence shown here is derived from an EMBL/GenBank/DDBJ whole genome shotgun (WGS) entry which is preliminary data.</text>
</comment>
<evidence type="ECO:0000313" key="2">
    <source>
        <dbReference type="EMBL" id="GAA4514953.1"/>
    </source>
</evidence>
<proteinExistence type="predicted"/>
<evidence type="ECO:0000313" key="3">
    <source>
        <dbReference type="Proteomes" id="UP001500503"/>
    </source>
</evidence>
<reference evidence="3" key="1">
    <citation type="journal article" date="2019" name="Int. J. Syst. Evol. Microbiol.">
        <title>The Global Catalogue of Microorganisms (GCM) 10K type strain sequencing project: providing services to taxonomists for standard genome sequencing and annotation.</title>
        <authorList>
            <consortium name="The Broad Institute Genomics Platform"/>
            <consortium name="The Broad Institute Genome Sequencing Center for Infectious Disease"/>
            <person name="Wu L."/>
            <person name="Ma J."/>
        </authorList>
    </citation>
    <scope>NUCLEOTIDE SEQUENCE [LARGE SCALE GENOMIC DNA]</scope>
    <source>
        <strain evidence="3">JCM 17933</strain>
    </source>
</reference>
<accession>A0ABP8R0H5</accession>
<gene>
    <name evidence="2" type="ORF">GCM10023191_084210</name>
</gene>
<organism evidence="2 3">
    <name type="scientific">Actinoallomurus oryzae</name>
    <dbReference type="NCBI Taxonomy" id="502180"/>
    <lineage>
        <taxon>Bacteria</taxon>
        <taxon>Bacillati</taxon>
        <taxon>Actinomycetota</taxon>
        <taxon>Actinomycetes</taxon>
        <taxon>Streptosporangiales</taxon>
        <taxon>Thermomonosporaceae</taxon>
        <taxon>Actinoallomurus</taxon>
    </lineage>
</organism>
<dbReference type="Proteomes" id="UP001500503">
    <property type="component" value="Unassembled WGS sequence"/>
</dbReference>